<name>A0A8J6KH91_ELECQ</name>
<feature type="signal peptide" evidence="12">
    <location>
        <begin position="1"/>
        <end position="19"/>
    </location>
</feature>
<dbReference type="GO" id="GO:0008083">
    <property type="term" value="F:growth factor activity"/>
    <property type="evidence" value="ECO:0007669"/>
    <property type="project" value="UniProtKB-KW"/>
</dbReference>
<comment type="caution">
    <text evidence="14">The sequence shown here is derived from an EMBL/GenBank/DDBJ whole genome shotgun (WGS) entry which is preliminary data.</text>
</comment>
<evidence type="ECO:0000256" key="8">
    <source>
        <dbReference type="ARBA" id="ARBA00023157"/>
    </source>
</evidence>
<evidence type="ECO:0000313" key="14">
    <source>
        <dbReference type="EMBL" id="KAG9491570.1"/>
    </source>
</evidence>
<dbReference type="Gene3D" id="2.10.90.10">
    <property type="entry name" value="Cystine-knot cytokines"/>
    <property type="match status" value="1"/>
</dbReference>
<comment type="subcellular location">
    <subcellularLocation>
        <location evidence="2">Secreted</location>
    </subcellularLocation>
</comment>
<evidence type="ECO:0000256" key="3">
    <source>
        <dbReference type="ARBA" id="ARBA00006656"/>
    </source>
</evidence>
<proteinExistence type="inferred from homology"/>
<reference evidence="14" key="1">
    <citation type="thesis" date="2020" institute="ProQuest LLC" country="789 East Eisenhower Parkway, Ann Arbor, MI, USA">
        <title>Comparative Genomics and Chromosome Evolution.</title>
        <authorList>
            <person name="Mudd A.B."/>
        </authorList>
    </citation>
    <scope>NUCLEOTIDE SEQUENCE</scope>
    <source>
        <strain evidence="14">HN-11 Male</strain>
        <tissue evidence="14">Kidney and liver</tissue>
    </source>
</reference>
<evidence type="ECO:0000259" key="13">
    <source>
        <dbReference type="PROSITE" id="PS51362"/>
    </source>
</evidence>
<dbReference type="SMART" id="SM00204">
    <property type="entry name" value="TGFB"/>
    <property type="match status" value="1"/>
</dbReference>
<evidence type="ECO:0000256" key="11">
    <source>
        <dbReference type="RuleBase" id="RU000354"/>
    </source>
</evidence>
<keyword evidence="7 11" id="KW-0339">Growth factor</keyword>
<gene>
    <name evidence="14" type="ORF">GDO78_000208</name>
</gene>
<evidence type="ECO:0000256" key="7">
    <source>
        <dbReference type="ARBA" id="ARBA00023030"/>
    </source>
</evidence>
<keyword evidence="15" id="KW-1185">Reference proteome</keyword>
<keyword evidence="4" id="KW-0964">Secreted</keyword>
<protein>
    <recommendedName>
        <fullName evidence="13">TGF-beta family profile domain-containing protein</fullName>
    </recommendedName>
</protein>
<dbReference type="InterPro" id="IPR015615">
    <property type="entry name" value="TGF-beta-rel"/>
</dbReference>
<evidence type="ECO:0000256" key="9">
    <source>
        <dbReference type="ARBA" id="ARBA00023180"/>
    </source>
</evidence>
<evidence type="ECO:0000256" key="6">
    <source>
        <dbReference type="ARBA" id="ARBA00022729"/>
    </source>
</evidence>
<feature type="chain" id="PRO_5035256879" description="TGF-beta family profile domain-containing protein" evidence="12">
    <location>
        <begin position="20"/>
        <end position="360"/>
    </location>
</feature>
<dbReference type="PRINTS" id="PR00672">
    <property type="entry name" value="INHIBINBC"/>
</dbReference>
<dbReference type="InterPro" id="IPR001318">
    <property type="entry name" value="Inhibin_betaC"/>
</dbReference>
<dbReference type="Gene3D" id="2.60.120.970">
    <property type="match status" value="1"/>
</dbReference>
<evidence type="ECO:0000313" key="15">
    <source>
        <dbReference type="Proteomes" id="UP000770717"/>
    </source>
</evidence>
<dbReference type="GO" id="GO:0005125">
    <property type="term" value="F:cytokine activity"/>
    <property type="evidence" value="ECO:0007669"/>
    <property type="project" value="TreeGrafter"/>
</dbReference>
<keyword evidence="8" id="KW-1015">Disulfide bond</keyword>
<evidence type="ECO:0000256" key="2">
    <source>
        <dbReference type="ARBA" id="ARBA00004613"/>
    </source>
</evidence>
<dbReference type="PANTHER" id="PTHR11848">
    <property type="entry name" value="TGF-BETA FAMILY"/>
    <property type="match status" value="1"/>
</dbReference>
<sequence>MTVHIALSLLLIITQASLATCSCSTCSIFSQPMEAEAEKEILVEVAKQNILNKLHLRQRPKISQTVPRENLAQALLRLNIELDEDNSVDLPTKNRRRDKELDVGQTHEVISFAEIDYSNDVRSVLHFHLSTDKDKREEIHQAQMWLYLKSTSRNKITLSVTCKFMPNAYSIKGTAQAKAVSGGWYMVPLQMLAGKALNEGTENMYVELICVDCQHPLRMDNISQVHRPFLALKVHNKQEDARTRRHITECTGDVQICCLKKFYMAFKDIGWNDWIISPTGYFMNLCEGRCPIHLAGAPGISASSHTAIFSLVKANNAYSNLSLCCVPTKRRSLSFLYFDINNTIVKADIPDMIVESCGCT</sequence>
<keyword evidence="6 12" id="KW-0732">Signal</keyword>
<dbReference type="GO" id="GO:0005179">
    <property type="term" value="F:hormone activity"/>
    <property type="evidence" value="ECO:0007669"/>
    <property type="project" value="UniProtKB-KW"/>
</dbReference>
<evidence type="ECO:0000256" key="4">
    <source>
        <dbReference type="ARBA" id="ARBA00022525"/>
    </source>
</evidence>
<dbReference type="FunFam" id="2.10.90.10:FF:000005">
    <property type="entry name" value="Inhibin beta A chain"/>
    <property type="match status" value="1"/>
</dbReference>
<dbReference type="PROSITE" id="PS00250">
    <property type="entry name" value="TGF_BETA_1"/>
    <property type="match status" value="1"/>
</dbReference>
<dbReference type="InterPro" id="IPR029034">
    <property type="entry name" value="Cystine-knot_cytokine"/>
</dbReference>
<dbReference type="Proteomes" id="UP000770717">
    <property type="component" value="Unassembled WGS sequence"/>
</dbReference>
<comment type="subunit">
    <text evidence="10">Homodimeric or heterodimeric through association with alpha and beta subunits, linked by one or more disulfide bonds. Inhibins are heterodimers of one alpha and one beta subunit. Activins are homo- or heterodimers of beta subunits only.</text>
</comment>
<dbReference type="OrthoDB" id="6516235at2759"/>
<keyword evidence="5" id="KW-0372">Hormone</keyword>
<dbReference type="SUPFAM" id="SSF57501">
    <property type="entry name" value="Cystine-knot cytokines"/>
    <property type="match status" value="1"/>
</dbReference>
<comment type="function">
    <text evidence="1">Inhibins and activins inhibit and activate, respectively, the secretion of follitropin by the pituitary gland. Inhibins/activins are involved in regulating a number of diverse functions such as hypothalamic and pituitary hormone secretion, gonadal hormone secretion, germ cell development and maturation, erythroid differentiation, insulin secretion, nerve cell survival, embryonic axial development or bone growth, depending on their subunit composition. Inhibins appear to oppose the functions of activins.</text>
</comment>
<dbReference type="GO" id="GO:0005615">
    <property type="term" value="C:extracellular space"/>
    <property type="evidence" value="ECO:0007669"/>
    <property type="project" value="TreeGrafter"/>
</dbReference>
<dbReference type="InterPro" id="IPR001839">
    <property type="entry name" value="TGF-b_C"/>
</dbReference>
<evidence type="ECO:0000256" key="10">
    <source>
        <dbReference type="ARBA" id="ARBA00026046"/>
    </source>
</evidence>
<dbReference type="PROSITE" id="PS51362">
    <property type="entry name" value="TGF_BETA_2"/>
    <property type="match status" value="1"/>
</dbReference>
<evidence type="ECO:0000256" key="1">
    <source>
        <dbReference type="ARBA" id="ARBA00002588"/>
    </source>
</evidence>
<evidence type="ECO:0000256" key="12">
    <source>
        <dbReference type="SAM" id="SignalP"/>
    </source>
</evidence>
<dbReference type="InterPro" id="IPR017948">
    <property type="entry name" value="TGFb_CS"/>
</dbReference>
<comment type="similarity">
    <text evidence="3 11">Belongs to the TGF-beta family.</text>
</comment>
<accession>A0A8J6KH91</accession>
<feature type="domain" description="TGF-beta family profile" evidence="13">
    <location>
        <begin position="242"/>
        <end position="360"/>
    </location>
</feature>
<dbReference type="PANTHER" id="PTHR11848:SF301">
    <property type="entry name" value="INHIBIN BETA C CHAIN"/>
    <property type="match status" value="1"/>
</dbReference>
<dbReference type="EMBL" id="WNTK01000001">
    <property type="protein sequence ID" value="KAG9491570.1"/>
    <property type="molecule type" value="Genomic_DNA"/>
</dbReference>
<evidence type="ECO:0000256" key="5">
    <source>
        <dbReference type="ARBA" id="ARBA00022702"/>
    </source>
</evidence>
<keyword evidence="9" id="KW-0325">Glycoprotein</keyword>
<dbReference type="AlphaFoldDB" id="A0A8J6KH91"/>
<dbReference type="Pfam" id="PF00019">
    <property type="entry name" value="TGF_beta"/>
    <property type="match status" value="1"/>
</dbReference>
<organism evidence="14 15">
    <name type="scientific">Eleutherodactylus coqui</name>
    <name type="common">Puerto Rican coqui</name>
    <dbReference type="NCBI Taxonomy" id="57060"/>
    <lineage>
        <taxon>Eukaryota</taxon>
        <taxon>Metazoa</taxon>
        <taxon>Chordata</taxon>
        <taxon>Craniata</taxon>
        <taxon>Vertebrata</taxon>
        <taxon>Euteleostomi</taxon>
        <taxon>Amphibia</taxon>
        <taxon>Batrachia</taxon>
        <taxon>Anura</taxon>
        <taxon>Neobatrachia</taxon>
        <taxon>Hyloidea</taxon>
        <taxon>Eleutherodactylidae</taxon>
        <taxon>Eleutherodactylinae</taxon>
        <taxon>Eleutherodactylus</taxon>
        <taxon>Eleutherodactylus</taxon>
    </lineage>
</organism>